<evidence type="ECO:0000313" key="5">
    <source>
        <dbReference type="EMBL" id="AMY25283.1"/>
    </source>
</evidence>
<dbReference type="PROSITE" id="PS51257">
    <property type="entry name" value="PROKAR_LIPOPROTEIN"/>
    <property type="match status" value="1"/>
</dbReference>
<dbReference type="InterPro" id="IPR058644">
    <property type="entry name" value="Mtb12-like_C"/>
</dbReference>
<evidence type="ECO:0000256" key="1">
    <source>
        <dbReference type="ARBA" id="ARBA00022729"/>
    </source>
</evidence>
<comment type="similarity">
    <text evidence="2">Belongs to the MTB12 family.</text>
</comment>
<dbReference type="KEGG" id="rhs:A3Q41_04002"/>
<dbReference type="Proteomes" id="UP000076038">
    <property type="component" value="Chromosome"/>
</dbReference>
<reference evidence="5 6" key="1">
    <citation type="journal article" date="2016" name="Genome Announc.">
        <title>Complete Genome and Plasmid Sequences for Rhodococcus fascians D188 and Draft Sequences for Rhodococcus Isolates PBTS 1 and PBTS 2.</title>
        <authorList>
            <person name="Stamler R.A."/>
            <person name="Vereecke D."/>
            <person name="Zhang Y."/>
            <person name="Schilkey F."/>
            <person name="Devitt N."/>
            <person name="Randall J.J."/>
        </authorList>
    </citation>
    <scope>NUCLEOTIDE SEQUENCE [LARGE SCALE GENOMIC DNA]</scope>
    <source>
        <strain evidence="5 6">PBTS2</strain>
    </source>
</reference>
<evidence type="ECO:0000313" key="6">
    <source>
        <dbReference type="Proteomes" id="UP000076038"/>
    </source>
</evidence>
<feature type="domain" description="Low molecular weight antigen MTB12-like C-terminal" evidence="4">
    <location>
        <begin position="51"/>
        <end position="160"/>
    </location>
</feature>
<dbReference type="EMBL" id="CP015220">
    <property type="protein sequence ID" value="AMY25283.1"/>
    <property type="molecule type" value="Genomic_DNA"/>
</dbReference>
<name>A0A143QQ35_RHOFA</name>
<dbReference type="AlphaFoldDB" id="A0A143QQ35"/>
<feature type="region of interest" description="Disordered" evidence="3">
    <location>
        <begin position="20"/>
        <end position="46"/>
    </location>
</feature>
<protein>
    <submittedName>
        <fullName evidence="5">Low molecular weight antigen MTB12</fullName>
    </submittedName>
</protein>
<dbReference type="Pfam" id="PF26580">
    <property type="entry name" value="Mtb12_C"/>
    <property type="match status" value="1"/>
</dbReference>
<accession>A0A143QQ35</accession>
<dbReference type="PATRIC" id="fig|1653479.3.peg.4056"/>
<evidence type="ECO:0000256" key="2">
    <source>
        <dbReference type="ARBA" id="ARBA00093774"/>
    </source>
</evidence>
<keyword evidence="1" id="KW-0732">Signal</keyword>
<evidence type="ECO:0000256" key="3">
    <source>
        <dbReference type="SAM" id="MobiDB-lite"/>
    </source>
</evidence>
<evidence type="ECO:0000259" key="4">
    <source>
        <dbReference type="Pfam" id="PF26580"/>
    </source>
</evidence>
<organism evidence="5 6">
    <name type="scientific">Rhodococcoides fascians</name>
    <name type="common">Rhodococcus fascians</name>
    <dbReference type="NCBI Taxonomy" id="1828"/>
    <lineage>
        <taxon>Bacteria</taxon>
        <taxon>Bacillati</taxon>
        <taxon>Actinomycetota</taxon>
        <taxon>Actinomycetes</taxon>
        <taxon>Mycobacteriales</taxon>
        <taxon>Nocardiaceae</taxon>
        <taxon>Rhodococcoides</taxon>
    </lineage>
</organism>
<reference evidence="6" key="2">
    <citation type="submission" date="2016-04" db="EMBL/GenBank/DDBJ databases">
        <title>Complete Genome and Plasmid Sequences for Rhodococcus fascians D188 and Draft Sequences for Rhodococcus spp. Isolates PBTS 1 and PBTS 2.</title>
        <authorList>
            <person name="Stamer R."/>
            <person name="Vereecke D."/>
            <person name="Zhang Y."/>
            <person name="Schilkey F."/>
            <person name="Devitt N."/>
            <person name="Randall J."/>
        </authorList>
    </citation>
    <scope>NUCLEOTIDE SEQUENCE [LARGE SCALE GENOMIC DNA]</scope>
    <source>
        <strain evidence="6">PBTS2</strain>
    </source>
</reference>
<dbReference type="RefSeq" id="WP_032391419.1">
    <property type="nucleotide sequence ID" value="NZ_CP015220.1"/>
</dbReference>
<proteinExistence type="inferred from homology"/>
<gene>
    <name evidence="5" type="ORF">A3Q41_04002</name>
</gene>
<keyword evidence="6" id="KW-1185">Reference proteome</keyword>
<sequence length="161" mass="16057">MRILSASVAVAAVALVGAGCSSSDESDHADHNSASTSDSMPATTAGPAVTAPTVAELQTSLQQLVAPDVDAATKAAAVENGQARLTNLETMTAALANYGAITFEVSEPTVAGETSTADVAIATPRGTAAPAPQTWVLIDGTWKLSDASTCQILAMGQAPCV</sequence>